<gene>
    <name evidence="2" type="ORF">G195_002962</name>
</gene>
<name>A0A8J4SBP5_9STRA</name>
<evidence type="ECO:0000256" key="1">
    <source>
        <dbReference type="SAM" id="SignalP"/>
    </source>
</evidence>
<dbReference type="EMBL" id="AOFI03000082">
    <property type="protein sequence ID" value="KAF4322105.1"/>
    <property type="molecule type" value="Genomic_DNA"/>
</dbReference>
<protein>
    <submittedName>
        <fullName evidence="2">Uncharacterized protein</fullName>
    </submittedName>
</protein>
<reference evidence="2" key="2">
    <citation type="submission" date="2020-02" db="EMBL/GenBank/DDBJ databases">
        <authorList>
            <person name="Studholme D.J."/>
        </authorList>
    </citation>
    <scope>NUCLEOTIDE SEQUENCE</scope>
    <source>
        <strain evidence="2">00238/432</strain>
    </source>
</reference>
<dbReference type="AlphaFoldDB" id="A0A8J4SBP5"/>
<proteinExistence type="predicted"/>
<accession>A0A8J4SBP5</accession>
<evidence type="ECO:0000313" key="3">
    <source>
        <dbReference type="Proteomes" id="UP000702964"/>
    </source>
</evidence>
<evidence type="ECO:0000313" key="2">
    <source>
        <dbReference type="EMBL" id="KAF4322105.1"/>
    </source>
</evidence>
<organism evidence="2 3">
    <name type="scientific">Phytophthora kernoviae 00238/432</name>
    <dbReference type="NCBI Taxonomy" id="1284355"/>
    <lineage>
        <taxon>Eukaryota</taxon>
        <taxon>Sar</taxon>
        <taxon>Stramenopiles</taxon>
        <taxon>Oomycota</taxon>
        <taxon>Peronosporomycetes</taxon>
        <taxon>Peronosporales</taxon>
        <taxon>Peronosporaceae</taxon>
        <taxon>Phytophthora</taxon>
    </lineage>
</organism>
<feature type="signal peptide" evidence="1">
    <location>
        <begin position="1"/>
        <end position="17"/>
    </location>
</feature>
<dbReference type="Proteomes" id="UP000702964">
    <property type="component" value="Unassembled WGS sequence"/>
</dbReference>
<sequence length="232" mass="25457">MSAIAAVLILRFEVVYWFGIGHGRAIADPVSIDDVGFCICLCLEVGFFRVQYWIYDGCAYMDTGTDECTEYGVTVVGFFAVQYWIYDGCAYMDTGTDEYAYVDTGTDGGTEYGVAIVGFFAVQYWIYDGCAYMDAGTDGCAYMDTGTDEYAYMDTGTDEYAYVDTGTDGGTEYGVAIVGFFAVQYWIYDGCAYMDAGTDGCAYMDTGTDEYAYVDTGTDGCADDVVAFFVRF</sequence>
<reference evidence="2" key="1">
    <citation type="journal article" date="2015" name="Genom Data">
        <title>Draft genome sequences of Phytophthora kernoviae and Phytophthora ramorum lineage EU2 from Scotland.</title>
        <authorList>
            <person name="Sambles C."/>
            <person name="Schlenzig A."/>
            <person name="O'Neill P."/>
            <person name="Grant M."/>
            <person name="Studholme D.J."/>
        </authorList>
    </citation>
    <scope>NUCLEOTIDE SEQUENCE</scope>
    <source>
        <strain evidence="2">00238/432</strain>
    </source>
</reference>
<feature type="chain" id="PRO_5035327909" evidence="1">
    <location>
        <begin position="18"/>
        <end position="232"/>
    </location>
</feature>
<keyword evidence="1" id="KW-0732">Signal</keyword>
<comment type="caution">
    <text evidence="2">The sequence shown here is derived from an EMBL/GenBank/DDBJ whole genome shotgun (WGS) entry which is preliminary data.</text>
</comment>